<evidence type="ECO:0000256" key="4">
    <source>
        <dbReference type="ARBA" id="ARBA00023163"/>
    </source>
</evidence>
<dbReference type="PROSITE" id="PS01081">
    <property type="entry name" value="HTH_TETR_1"/>
    <property type="match status" value="1"/>
</dbReference>
<sequence>MARVSQEHLDARRRQILDGAALCFARNGFHATSMQDVLKEVDLSAGAVYRYFSGKEQLIEAIVTDVMGVIRDVYERAALESPPPMPDELIARTVAHMERERPALTDDGEWLFPRLMIHAWTETRRNDELAALLGEGFAAVTAAWVKVVVRYQESGMMPGDVDPEAVARTLMATVQGFGVQHVLFGGFSPDSLRAGVRALTGMREAAGGIGNQSVKSG</sequence>
<evidence type="ECO:0000256" key="1">
    <source>
        <dbReference type="ARBA" id="ARBA00022491"/>
    </source>
</evidence>
<evidence type="ECO:0000313" key="8">
    <source>
        <dbReference type="Proteomes" id="UP000076720"/>
    </source>
</evidence>
<accession>A0ABN4P1D3</accession>
<dbReference type="SUPFAM" id="SSF46689">
    <property type="entry name" value="Homeodomain-like"/>
    <property type="match status" value="1"/>
</dbReference>
<dbReference type="Proteomes" id="UP000076720">
    <property type="component" value="Chromosome"/>
</dbReference>
<evidence type="ECO:0000256" key="3">
    <source>
        <dbReference type="ARBA" id="ARBA00023125"/>
    </source>
</evidence>
<evidence type="ECO:0000313" key="7">
    <source>
        <dbReference type="EMBL" id="ANB05121.1"/>
    </source>
</evidence>
<dbReference type="RefSeq" id="WP_063481473.1">
    <property type="nucleotide sequence ID" value="NZ_CP012949.1"/>
</dbReference>
<organism evidence="7 8">
    <name type="scientific">Streptomyces ambofaciens</name>
    <dbReference type="NCBI Taxonomy" id="1889"/>
    <lineage>
        <taxon>Bacteria</taxon>
        <taxon>Bacillati</taxon>
        <taxon>Actinomycetota</taxon>
        <taxon>Actinomycetes</taxon>
        <taxon>Kitasatosporales</taxon>
        <taxon>Streptomycetaceae</taxon>
        <taxon>Streptomyces</taxon>
    </lineage>
</organism>
<dbReference type="InterPro" id="IPR036271">
    <property type="entry name" value="Tet_transcr_reg_TetR-rel_C_sf"/>
</dbReference>
<dbReference type="Pfam" id="PF00440">
    <property type="entry name" value="TetR_N"/>
    <property type="match status" value="1"/>
</dbReference>
<dbReference type="InterPro" id="IPR050109">
    <property type="entry name" value="HTH-type_TetR-like_transc_reg"/>
</dbReference>
<dbReference type="PANTHER" id="PTHR30055:SF229">
    <property type="entry name" value="HTH-TYPE TRANSCRIPTIONAL REPRESSOR RV1474C"/>
    <property type="match status" value="1"/>
</dbReference>
<dbReference type="SUPFAM" id="SSF48498">
    <property type="entry name" value="Tetracyclin repressor-like, C-terminal domain"/>
    <property type="match status" value="1"/>
</dbReference>
<gene>
    <name evidence="7" type="ORF">SAM40697_1161</name>
</gene>
<keyword evidence="3 5" id="KW-0238">DNA-binding</keyword>
<evidence type="ECO:0000256" key="5">
    <source>
        <dbReference type="PROSITE-ProRule" id="PRU00335"/>
    </source>
</evidence>
<keyword evidence="8" id="KW-1185">Reference proteome</keyword>
<name>A0ABN4P1D3_STRAM</name>
<protein>
    <submittedName>
        <fullName evidence="7">TetR family transcriptional regulator</fullName>
    </submittedName>
</protein>
<dbReference type="Pfam" id="PF13977">
    <property type="entry name" value="TetR_C_6"/>
    <property type="match status" value="1"/>
</dbReference>
<dbReference type="InterPro" id="IPR001647">
    <property type="entry name" value="HTH_TetR"/>
</dbReference>
<keyword evidence="4" id="KW-0804">Transcription</keyword>
<evidence type="ECO:0000256" key="2">
    <source>
        <dbReference type="ARBA" id="ARBA00023015"/>
    </source>
</evidence>
<dbReference type="PANTHER" id="PTHR30055">
    <property type="entry name" value="HTH-TYPE TRANSCRIPTIONAL REGULATOR RUTR"/>
    <property type="match status" value="1"/>
</dbReference>
<dbReference type="EMBL" id="CP012949">
    <property type="protein sequence ID" value="ANB05121.1"/>
    <property type="molecule type" value="Genomic_DNA"/>
</dbReference>
<dbReference type="PROSITE" id="PS50977">
    <property type="entry name" value="HTH_TETR_2"/>
    <property type="match status" value="1"/>
</dbReference>
<evidence type="ECO:0000259" key="6">
    <source>
        <dbReference type="PROSITE" id="PS50977"/>
    </source>
</evidence>
<dbReference type="Gene3D" id="1.10.357.10">
    <property type="entry name" value="Tetracycline Repressor, domain 2"/>
    <property type="match status" value="1"/>
</dbReference>
<reference evidence="8" key="1">
    <citation type="submission" date="2015-10" db="EMBL/GenBank/DDBJ databases">
        <title>Complete genome sequence of Streptomyces ambofaciens DSM 40697.</title>
        <authorList>
            <person name="Thibessard A."/>
            <person name="Leblond P."/>
        </authorList>
    </citation>
    <scope>NUCLEOTIDE SEQUENCE [LARGE SCALE GENOMIC DNA]</scope>
    <source>
        <strain evidence="8">DSM 40697</strain>
    </source>
</reference>
<keyword evidence="1" id="KW-0678">Repressor</keyword>
<feature type="DNA-binding region" description="H-T-H motif" evidence="5">
    <location>
        <begin position="33"/>
        <end position="52"/>
    </location>
</feature>
<dbReference type="InterPro" id="IPR023772">
    <property type="entry name" value="DNA-bd_HTH_TetR-type_CS"/>
</dbReference>
<dbReference type="InterPro" id="IPR009057">
    <property type="entry name" value="Homeodomain-like_sf"/>
</dbReference>
<dbReference type="InterPro" id="IPR039538">
    <property type="entry name" value="BetI_C"/>
</dbReference>
<reference evidence="7 8" key="2">
    <citation type="journal article" date="2016" name="Genome Announc.">
        <title>Complete Genome Sequence of Streptomyces ambofaciens DSM 40697, a Paradigm for Genome Plasticity Studies.</title>
        <authorList>
            <person name="Thibessard A."/>
            <person name="Leblond P."/>
        </authorList>
    </citation>
    <scope>NUCLEOTIDE SEQUENCE [LARGE SCALE GENOMIC DNA]</scope>
    <source>
        <strain evidence="7 8">DSM 40697</strain>
    </source>
</reference>
<dbReference type="PRINTS" id="PR00455">
    <property type="entry name" value="HTHTETR"/>
</dbReference>
<proteinExistence type="predicted"/>
<feature type="domain" description="HTH tetR-type" evidence="6">
    <location>
        <begin position="10"/>
        <end position="70"/>
    </location>
</feature>
<keyword evidence="2" id="KW-0805">Transcription regulation</keyword>